<dbReference type="Gene3D" id="3.30.710.10">
    <property type="entry name" value="Potassium Channel Kv1.1, Chain A"/>
    <property type="match status" value="1"/>
</dbReference>
<dbReference type="InterPro" id="IPR011333">
    <property type="entry name" value="SKP1/BTB/POZ_sf"/>
</dbReference>
<evidence type="ECO:0000256" key="2">
    <source>
        <dbReference type="ARBA" id="ARBA00022786"/>
    </source>
</evidence>
<feature type="domain" description="SKP1 component POZ" evidence="3">
    <location>
        <begin position="7"/>
        <end position="70"/>
    </location>
</feature>
<evidence type="ECO:0000313" key="7">
    <source>
        <dbReference type="Proteomes" id="UP000483820"/>
    </source>
</evidence>
<gene>
    <name evidence="5" type="ORF">FL82_05850</name>
    <name evidence="4" type="ORF">GCK72_005246</name>
</gene>
<accession>A0A261B2C0</accession>
<dbReference type="InterPro" id="IPR016073">
    <property type="entry name" value="Skp1_comp_POZ"/>
</dbReference>
<dbReference type="Pfam" id="PF03931">
    <property type="entry name" value="Skp1_POZ"/>
    <property type="match status" value="1"/>
</dbReference>
<dbReference type="InterPro" id="IPR001232">
    <property type="entry name" value="SKP1-like"/>
</dbReference>
<dbReference type="Proteomes" id="UP000483820">
    <property type="component" value="Chromosome II"/>
</dbReference>
<dbReference type="EMBL" id="WUAV01000002">
    <property type="protein sequence ID" value="KAF1765294.1"/>
    <property type="molecule type" value="Genomic_DNA"/>
</dbReference>
<evidence type="ECO:0000313" key="6">
    <source>
        <dbReference type="Proteomes" id="UP000216624"/>
    </source>
</evidence>
<reference evidence="5" key="2">
    <citation type="submission" date="2017-08" db="EMBL/GenBank/DDBJ databases">
        <authorList>
            <person name="de Groot N.N."/>
        </authorList>
    </citation>
    <scope>NUCLEOTIDE SEQUENCE [LARGE SCALE GENOMIC DNA]</scope>
    <source>
        <strain evidence="5">PX439</strain>
    </source>
</reference>
<keyword evidence="2" id="KW-0833">Ubl conjugation pathway</keyword>
<evidence type="ECO:0000256" key="1">
    <source>
        <dbReference type="ARBA" id="ARBA00009993"/>
    </source>
</evidence>
<dbReference type="PANTHER" id="PTHR11165">
    <property type="entry name" value="SKP1"/>
    <property type="match status" value="1"/>
</dbReference>
<comment type="similarity">
    <text evidence="1">Belongs to the SKP1 family.</text>
</comment>
<dbReference type="SUPFAM" id="SSF54695">
    <property type="entry name" value="POZ domain"/>
    <property type="match status" value="1"/>
</dbReference>
<keyword evidence="6" id="KW-1185">Reference proteome</keyword>
<protein>
    <recommendedName>
        <fullName evidence="3">SKP1 component POZ domain-containing protein</fullName>
    </recommendedName>
</protein>
<dbReference type="InterPro" id="IPR016897">
    <property type="entry name" value="SKP1"/>
</dbReference>
<proteinExistence type="inferred from homology"/>
<evidence type="ECO:0000259" key="3">
    <source>
        <dbReference type="Pfam" id="PF03931"/>
    </source>
</evidence>
<dbReference type="SMART" id="SM00512">
    <property type="entry name" value="Skp1"/>
    <property type="match status" value="1"/>
</dbReference>
<reference evidence="6" key="1">
    <citation type="submission" date="2017-08" db="EMBL/GenBank/DDBJ databases">
        <authorList>
            <person name="Fierst J.L."/>
        </authorList>
    </citation>
    <scope>NUCLEOTIDE SEQUENCE [LARGE SCALE GENOMIC DNA]</scope>
    <source>
        <strain evidence="6">PX439</strain>
    </source>
</reference>
<organism evidence="5 6">
    <name type="scientific">Caenorhabditis remanei</name>
    <name type="common">Caenorhabditis vulgaris</name>
    <dbReference type="NCBI Taxonomy" id="31234"/>
    <lineage>
        <taxon>Eukaryota</taxon>
        <taxon>Metazoa</taxon>
        <taxon>Ecdysozoa</taxon>
        <taxon>Nematoda</taxon>
        <taxon>Chromadorea</taxon>
        <taxon>Rhabditida</taxon>
        <taxon>Rhabditina</taxon>
        <taxon>Rhabditomorpha</taxon>
        <taxon>Rhabditoidea</taxon>
        <taxon>Rhabditidae</taxon>
        <taxon>Peloderinae</taxon>
        <taxon>Caenorhabditis</taxon>
    </lineage>
</organism>
<feature type="non-terminal residue" evidence="5">
    <location>
        <position position="1"/>
    </location>
</feature>
<sequence length="155" mass="17715">MNSEKVYKVETSDKQVFEMNSEDISQSITLSEQVDDLEDRHPHLLLQPIQIPNVNGEIMQLVVKWCYFSRVDCPNTSRWCADFLKILTKNELNGFISAADELIIPSIIHETKYEMMRRVESMTPGLIQSCLEIPGTSGSNGGPNKPKIVVKYRRK</sequence>
<name>A0A261B2C0_CAERE</name>
<dbReference type="GO" id="GO:0006511">
    <property type="term" value="P:ubiquitin-dependent protein catabolic process"/>
    <property type="evidence" value="ECO:0007669"/>
    <property type="project" value="InterPro"/>
</dbReference>
<comment type="caution">
    <text evidence="5">The sequence shown here is derived from an EMBL/GenBank/DDBJ whole genome shotgun (WGS) entry which is preliminary data.</text>
</comment>
<reference evidence="4 7" key="3">
    <citation type="submission" date="2019-12" db="EMBL/GenBank/DDBJ databases">
        <title>Chromosome-level assembly of the Caenorhabditis remanei genome.</title>
        <authorList>
            <person name="Teterina A.A."/>
            <person name="Willis J.H."/>
            <person name="Phillips P.C."/>
        </authorList>
    </citation>
    <scope>NUCLEOTIDE SEQUENCE [LARGE SCALE GENOMIC DNA]</scope>
    <source>
        <strain evidence="4 7">PX506</strain>
        <tissue evidence="4">Whole organism</tissue>
    </source>
</reference>
<dbReference type="AlphaFoldDB" id="A0A261B2C0"/>
<evidence type="ECO:0000313" key="5">
    <source>
        <dbReference type="EMBL" id="OZG03815.1"/>
    </source>
</evidence>
<dbReference type="EMBL" id="NMWX01000004">
    <property type="protein sequence ID" value="OZG03815.1"/>
    <property type="molecule type" value="Genomic_DNA"/>
</dbReference>
<evidence type="ECO:0000313" key="4">
    <source>
        <dbReference type="EMBL" id="KAF1765294.1"/>
    </source>
</evidence>
<dbReference type="Proteomes" id="UP000216624">
    <property type="component" value="Unassembled WGS sequence"/>
</dbReference>